<evidence type="ECO:0000313" key="3">
    <source>
        <dbReference type="Proteomes" id="UP001195769"/>
    </source>
</evidence>
<reference evidence="2" key="1">
    <citation type="journal article" date="2020" name="New Phytol.">
        <title>Comparative genomics reveals dynamic genome evolution in host specialist ectomycorrhizal fungi.</title>
        <authorList>
            <person name="Lofgren L.A."/>
            <person name="Nguyen N.H."/>
            <person name="Vilgalys R."/>
            <person name="Ruytinx J."/>
            <person name="Liao H.L."/>
            <person name="Branco S."/>
            <person name="Kuo A."/>
            <person name="LaButti K."/>
            <person name="Lipzen A."/>
            <person name="Andreopoulos W."/>
            <person name="Pangilinan J."/>
            <person name="Riley R."/>
            <person name="Hundley H."/>
            <person name="Na H."/>
            <person name="Barry K."/>
            <person name="Grigoriev I.V."/>
            <person name="Stajich J.E."/>
            <person name="Kennedy P.G."/>
        </authorList>
    </citation>
    <scope>NUCLEOTIDE SEQUENCE</scope>
    <source>
        <strain evidence="2">FC203</strain>
    </source>
</reference>
<gene>
    <name evidence="2" type="ORF">F5891DRAFT_889449</name>
</gene>
<feature type="non-terminal residue" evidence="2">
    <location>
        <position position="1"/>
    </location>
</feature>
<evidence type="ECO:0000256" key="1">
    <source>
        <dbReference type="SAM" id="MobiDB-lite"/>
    </source>
</evidence>
<accession>A0AAD4HD95</accession>
<dbReference type="AlphaFoldDB" id="A0AAD4HD95"/>
<dbReference type="Proteomes" id="UP001195769">
    <property type="component" value="Unassembled WGS sequence"/>
</dbReference>
<comment type="caution">
    <text evidence="2">The sequence shown here is derived from an EMBL/GenBank/DDBJ whole genome shotgun (WGS) entry which is preliminary data.</text>
</comment>
<sequence>PEPSPQHPSHTFHPDNLLQVHPGSRHPILNLTKPMEKEWNTKLAHTSKTLPEAVCQYHHRYSRAPPPSFDRWYVTLIPSILALNPSRRAYIQEHNIQLPEGYNLDLTPFWGVNPACLQVIQLA</sequence>
<dbReference type="GeneID" id="64667559"/>
<keyword evidence="3" id="KW-1185">Reference proteome</keyword>
<name>A0AAD4HD95_9AGAM</name>
<protein>
    <submittedName>
        <fullName evidence="2">Uncharacterized protein</fullName>
    </submittedName>
</protein>
<dbReference type="RefSeq" id="XP_041216800.1">
    <property type="nucleotide sequence ID" value="XM_041373261.1"/>
</dbReference>
<proteinExistence type="predicted"/>
<organism evidence="2 3">
    <name type="scientific">Suillus fuscotomentosus</name>
    <dbReference type="NCBI Taxonomy" id="1912939"/>
    <lineage>
        <taxon>Eukaryota</taxon>
        <taxon>Fungi</taxon>
        <taxon>Dikarya</taxon>
        <taxon>Basidiomycota</taxon>
        <taxon>Agaricomycotina</taxon>
        <taxon>Agaricomycetes</taxon>
        <taxon>Agaricomycetidae</taxon>
        <taxon>Boletales</taxon>
        <taxon>Suillineae</taxon>
        <taxon>Suillaceae</taxon>
        <taxon>Suillus</taxon>
    </lineage>
</organism>
<evidence type="ECO:0000313" key="2">
    <source>
        <dbReference type="EMBL" id="KAG1887396.1"/>
    </source>
</evidence>
<feature type="non-terminal residue" evidence="2">
    <location>
        <position position="123"/>
    </location>
</feature>
<dbReference type="EMBL" id="JABBWK010000223">
    <property type="protein sequence ID" value="KAG1887396.1"/>
    <property type="molecule type" value="Genomic_DNA"/>
</dbReference>
<feature type="region of interest" description="Disordered" evidence="1">
    <location>
        <begin position="1"/>
        <end position="26"/>
    </location>
</feature>